<dbReference type="InterPro" id="IPR023795">
    <property type="entry name" value="Serpin_CS"/>
</dbReference>
<dbReference type="InterPro" id="IPR042178">
    <property type="entry name" value="Serpin_sf_1"/>
</dbReference>
<dbReference type="FunFam" id="2.30.39.10:FF:000014">
    <property type="entry name" value="Serpin family B member 9"/>
    <property type="match status" value="1"/>
</dbReference>
<comment type="subcellular location">
    <subcellularLocation>
        <location evidence="1">Cytoplasm</location>
    </subcellularLocation>
</comment>
<reference evidence="11" key="2">
    <citation type="submission" date="2025-08" db="UniProtKB">
        <authorList>
            <consortium name="Ensembl"/>
        </authorList>
    </citation>
    <scope>IDENTIFICATION</scope>
    <source>
        <strain evidence="11">Guanapo</strain>
    </source>
</reference>
<comment type="subunit">
    <text evidence="7">Forms a complex with the monomeric form of beta-tryptase.</text>
</comment>
<dbReference type="OMA" id="THPREME"/>
<accession>A0A3P9NSL1</accession>
<keyword evidence="4" id="KW-0646">Protease inhibitor</keyword>
<organism evidence="11 12">
    <name type="scientific">Poecilia reticulata</name>
    <name type="common">Guppy</name>
    <name type="synonym">Acanthophacelus reticulatus</name>
    <dbReference type="NCBI Taxonomy" id="8081"/>
    <lineage>
        <taxon>Eukaryota</taxon>
        <taxon>Metazoa</taxon>
        <taxon>Chordata</taxon>
        <taxon>Craniata</taxon>
        <taxon>Vertebrata</taxon>
        <taxon>Euteleostomi</taxon>
        <taxon>Actinopterygii</taxon>
        <taxon>Neopterygii</taxon>
        <taxon>Teleostei</taxon>
        <taxon>Neoteleostei</taxon>
        <taxon>Acanthomorphata</taxon>
        <taxon>Ovalentaria</taxon>
        <taxon>Atherinomorphae</taxon>
        <taxon>Cyprinodontiformes</taxon>
        <taxon>Poeciliidae</taxon>
        <taxon>Poeciliinae</taxon>
        <taxon>Poecilia</taxon>
    </lineage>
</organism>
<proteinExistence type="inferred from homology"/>
<evidence type="ECO:0000256" key="9">
    <source>
        <dbReference type="SAM" id="SignalP"/>
    </source>
</evidence>
<keyword evidence="5" id="KW-0722">Serine protease inhibitor</keyword>
<dbReference type="GO" id="GO:0004867">
    <property type="term" value="F:serine-type endopeptidase inhibitor activity"/>
    <property type="evidence" value="ECO:0007669"/>
    <property type="project" value="UniProtKB-KW"/>
</dbReference>
<dbReference type="Gene3D" id="2.30.39.10">
    <property type="entry name" value="Alpha-1-antitrypsin, domain 1"/>
    <property type="match status" value="1"/>
</dbReference>
<keyword evidence="6" id="KW-0007">Acetylation</keyword>
<dbReference type="InterPro" id="IPR023796">
    <property type="entry name" value="Serpin_dom"/>
</dbReference>
<evidence type="ECO:0000256" key="8">
    <source>
        <dbReference type="ARBA" id="ARBA00039202"/>
    </source>
</evidence>
<dbReference type="STRING" id="8081.ENSPREP00000012545"/>
<evidence type="ECO:0000313" key="11">
    <source>
        <dbReference type="Ensembl" id="ENSPREP00000012545.1"/>
    </source>
</evidence>
<dbReference type="Pfam" id="PF00079">
    <property type="entry name" value="Serpin"/>
    <property type="match status" value="1"/>
</dbReference>
<dbReference type="GO" id="GO:0005737">
    <property type="term" value="C:cytoplasm"/>
    <property type="evidence" value="ECO:0007669"/>
    <property type="project" value="UniProtKB-SubCell"/>
</dbReference>
<dbReference type="Bgee" id="ENSPREG00000007653">
    <property type="expression patterns" value="Expressed in caudal fin and 1 other cell type or tissue"/>
</dbReference>
<name>A0A3P9NSL1_POERE</name>
<dbReference type="SMART" id="SM00093">
    <property type="entry name" value="SERPIN"/>
    <property type="match status" value="1"/>
</dbReference>
<evidence type="ECO:0000256" key="5">
    <source>
        <dbReference type="ARBA" id="ARBA00022900"/>
    </source>
</evidence>
<keyword evidence="12" id="KW-1185">Reference proteome</keyword>
<feature type="domain" description="Serpin" evidence="10">
    <location>
        <begin position="30"/>
        <end position="425"/>
    </location>
</feature>
<dbReference type="InterPro" id="IPR000215">
    <property type="entry name" value="Serpin_fam"/>
</dbReference>
<reference evidence="11" key="3">
    <citation type="submission" date="2025-09" db="UniProtKB">
        <authorList>
            <consortium name="Ensembl"/>
        </authorList>
    </citation>
    <scope>IDENTIFICATION</scope>
    <source>
        <strain evidence="11">Guanapo</strain>
    </source>
</reference>
<dbReference type="CDD" id="cd19956">
    <property type="entry name" value="serpinB"/>
    <property type="match status" value="1"/>
</dbReference>
<evidence type="ECO:0000256" key="3">
    <source>
        <dbReference type="ARBA" id="ARBA00022490"/>
    </source>
</evidence>
<keyword evidence="3" id="KW-0963">Cytoplasm</keyword>
<dbReference type="SUPFAM" id="SSF56574">
    <property type="entry name" value="Serpins"/>
    <property type="match status" value="1"/>
</dbReference>
<evidence type="ECO:0000313" key="12">
    <source>
        <dbReference type="Proteomes" id="UP000242638"/>
    </source>
</evidence>
<dbReference type="Proteomes" id="UP000242638">
    <property type="component" value="Unassembled WGS sequence"/>
</dbReference>
<keyword evidence="9" id="KW-0732">Signal</keyword>
<evidence type="ECO:0000256" key="7">
    <source>
        <dbReference type="ARBA" id="ARBA00038828"/>
    </source>
</evidence>
<evidence type="ECO:0000259" key="10">
    <source>
        <dbReference type="SMART" id="SM00093"/>
    </source>
</evidence>
<evidence type="ECO:0000256" key="6">
    <source>
        <dbReference type="ARBA" id="ARBA00022990"/>
    </source>
</evidence>
<dbReference type="AlphaFoldDB" id="A0A3P9NSL1"/>
<evidence type="ECO:0000256" key="2">
    <source>
        <dbReference type="ARBA" id="ARBA00006426"/>
    </source>
</evidence>
<evidence type="ECO:0000256" key="4">
    <source>
        <dbReference type="ARBA" id="ARBA00022690"/>
    </source>
</evidence>
<dbReference type="Gene3D" id="3.30.497.10">
    <property type="entry name" value="Antithrombin, subunit I, domain 2"/>
    <property type="match status" value="1"/>
</dbReference>
<sequence>YFNVMLHVFILLYDCLSFYSLSKPNTTFSLALLRKLSEDNNTANIFFSPFSISSALAMVMLGARGDTATQISEVILYFDIWSMSSCTKCFSTPGIKSQSSSVLIMSHTQRYVKIQYTKVYFIFTRELNNPEAKFVLSVANRLFGEKSYSFLQEFLTKAKTHYNSELEAVDFRTKCEEARVKINNWVEEQTQGKIKNMVVKGMVNNMTKMVLVNAIYFKGKWSAPFQRSNTREVQFRLNKKDTKPVQMMELKSHFHHASIDEASCEILEIPYEGKVLSMLIFLPRQIEDNETGLKKLEDLLTAETFMEWTHPHEMERGEIVVKLPRFKLEEKYDLNKVLSSMGMVDAFDETKCDFSGMSSNKGLFLSQVSHKAFVEVNEEGTEAAAATGNLVADSVSFFTADHPFLFFIRNRITKTILFAGRFCSP</sequence>
<dbReference type="PANTHER" id="PTHR11461">
    <property type="entry name" value="SERINE PROTEASE INHIBITOR, SERPIN"/>
    <property type="match status" value="1"/>
</dbReference>
<comment type="similarity">
    <text evidence="2">Belongs to the serpin family. Ov-serpin subfamily.</text>
</comment>
<dbReference type="GO" id="GO:0005615">
    <property type="term" value="C:extracellular space"/>
    <property type="evidence" value="ECO:0007669"/>
    <property type="project" value="InterPro"/>
</dbReference>
<dbReference type="PROSITE" id="PS00284">
    <property type="entry name" value="SERPIN"/>
    <property type="match status" value="1"/>
</dbReference>
<dbReference type="InterPro" id="IPR036186">
    <property type="entry name" value="Serpin_sf"/>
</dbReference>
<reference evidence="12" key="1">
    <citation type="submission" date="2013-11" db="EMBL/GenBank/DDBJ databases">
        <title>The genomic landscape of the Guanapo guppy.</title>
        <authorList>
            <person name="Kuenstner A."/>
            <person name="Dreyer C."/>
        </authorList>
    </citation>
    <scope>NUCLEOTIDE SEQUENCE</scope>
    <source>
        <strain evidence="12">Guanapo</strain>
    </source>
</reference>
<dbReference type="PANTHER" id="PTHR11461:SF204">
    <property type="entry name" value="SERPIN B6"/>
    <property type="match status" value="1"/>
</dbReference>
<feature type="chain" id="PRO_5018056369" description="Serpin B6" evidence="9">
    <location>
        <begin position="23"/>
        <end position="425"/>
    </location>
</feature>
<evidence type="ECO:0000256" key="1">
    <source>
        <dbReference type="ARBA" id="ARBA00004496"/>
    </source>
</evidence>
<feature type="signal peptide" evidence="9">
    <location>
        <begin position="1"/>
        <end position="22"/>
    </location>
</feature>
<dbReference type="InterPro" id="IPR042185">
    <property type="entry name" value="Serpin_sf_2"/>
</dbReference>
<protein>
    <recommendedName>
        <fullName evidence="8">Serpin B6</fullName>
    </recommendedName>
</protein>
<dbReference type="GeneTree" id="ENSGT00940000154835"/>
<dbReference type="Ensembl" id="ENSPRET00000012678.1">
    <property type="protein sequence ID" value="ENSPREP00000012545.1"/>
    <property type="gene ID" value="ENSPREG00000007653.1"/>
</dbReference>